<geneLocation type="plasmid" evidence="2 3">
    <name>pRetIE4771c</name>
</geneLocation>
<dbReference type="EMBL" id="CP006989">
    <property type="protein sequence ID" value="AIC30461.1"/>
    <property type="molecule type" value="Genomic_DNA"/>
</dbReference>
<dbReference type="GO" id="GO:0005886">
    <property type="term" value="C:plasma membrane"/>
    <property type="evidence" value="ECO:0007669"/>
    <property type="project" value="TreeGrafter"/>
</dbReference>
<evidence type="ECO:0008006" key="4">
    <source>
        <dbReference type="Google" id="ProtNLM"/>
    </source>
</evidence>
<dbReference type="RefSeq" id="WP_040111553.1">
    <property type="nucleotide sequence ID" value="NZ_CP006989.1"/>
</dbReference>
<keyword evidence="2" id="KW-0614">Plasmid</keyword>
<dbReference type="Proteomes" id="UP000027180">
    <property type="component" value="Plasmid pRetIE4771c"/>
</dbReference>
<keyword evidence="1" id="KW-1133">Transmembrane helix</keyword>
<feature type="transmembrane region" description="Helical" evidence="1">
    <location>
        <begin position="36"/>
        <end position="59"/>
    </location>
</feature>
<accession>A0A060IFN2</accession>
<organism evidence="2 3">
    <name type="scientific">Rhizobium etli bv. mimosae str. IE4771</name>
    <dbReference type="NCBI Taxonomy" id="1432050"/>
    <lineage>
        <taxon>Bacteria</taxon>
        <taxon>Pseudomonadati</taxon>
        <taxon>Pseudomonadota</taxon>
        <taxon>Alphaproteobacteria</taxon>
        <taxon>Hyphomicrobiales</taxon>
        <taxon>Rhizobiaceae</taxon>
        <taxon>Rhizobium/Agrobacterium group</taxon>
        <taxon>Rhizobium</taxon>
    </lineage>
</organism>
<dbReference type="HOGENOM" id="CLU_068878_6_1_5"/>
<feature type="transmembrane region" description="Helical" evidence="1">
    <location>
        <begin position="66"/>
        <end position="87"/>
    </location>
</feature>
<keyword evidence="1" id="KW-0472">Membrane</keyword>
<dbReference type="PANTHER" id="PTHR34821">
    <property type="entry name" value="INNER MEMBRANE PROTEIN YDCZ"/>
    <property type="match status" value="1"/>
</dbReference>
<proteinExistence type="predicted"/>
<sequence>MTLFILLACLGGVLVGLSRQLNGRLSISTTPLIASFWNHAVGFAVLTGLGLFVGGLLPAGAAEAPWYAYLGGPLGVVFVAAGSWAIARIGAVNSALLIIGGQMVTGVVFDYISAVPGSFWANAGGILLIIGGMVVSRGRRKVERPQ</sequence>
<name>A0A060IFN2_RHIET</name>
<keyword evidence="1" id="KW-0812">Transmembrane</keyword>
<evidence type="ECO:0000256" key="1">
    <source>
        <dbReference type="SAM" id="Phobius"/>
    </source>
</evidence>
<reference evidence="2 3" key="1">
    <citation type="submission" date="2013-12" db="EMBL/GenBank/DDBJ databases">
        <title>Complete genome sequence of Rhizobium etli bv. mimosae IE4771.</title>
        <authorList>
            <person name="Bustos P."/>
            <person name="Santamaria R.I."/>
            <person name="Lozano L."/>
            <person name="Ormeno-Orrillo E."/>
            <person name="Rogel M.A."/>
            <person name="Romero D."/>
            <person name="Cevallos M.A."/>
            <person name="Martinez-Romero E."/>
            <person name="Gonzalez V."/>
        </authorList>
    </citation>
    <scope>NUCLEOTIDE SEQUENCE [LARGE SCALE GENOMIC DNA]</scope>
    <source>
        <strain evidence="2 3">IE4771</strain>
        <plasmid evidence="3">Plasmid pRetIE4771c</plasmid>
    </source>
</reference>
<dbReference type="Pfam" id="PF04657">
    <property type="entry name" value="DMT_YdcZ"/>
    <property type="match status" value="1"/>
</dbReference>
<evidence type="ECO:0000313" key="2">
    <source>
        <dbReference type="EMBL" id="AIC30461.1"/>
    </source>
</evidence>
<dbReference type="InterPro" id="IPR006750">
    <property type="entry name" value="YdcZ"/>
</dbReference>
<protein>
    <recommendedName>
        <fullName evidence="4">DMT superfamily inner membrane transporter protein</fullName>
    </recommendedName>
</protein>
<dbReference type="PANTHER" id="PTHR34821:SF2">
    <property type="entry name" value="INNER MEMBRANE PROTEIN YDCZ"/>
    <property type="match status" value="1"/>
</dbReference>
<evidence type="ECO:0000313" key="3">
    <source>
        <dbReference type="Proteomes" id="UP000027180"/>
    </source>
</evidence>
<feature type="transmembrane region" description="Helical" evidence="1">
    <location>
        <begin position="119"/>
        <end position="136"/>
    </location>
</feature>
<gene>
    <name evidence="2" type="ORF">IE4771_PC00336</name>
</gene>
<dbReference type="KEGG" id="rei:IE4771_PC00336"/>
<dbReference type="AlphaFoldDB" id="A0A060IFN2"/>
<dbReference type="OrthoDB" id="7851303at2"/>